<dbReference type="OrthoDB" id="5358660at2759"/>
<sequence>MNETCNLTITHEKTTWENCCPISSSSNDPSPPTSTSSCPPILNTWDICPTPYTNCADPSSHKEMCSAELTGYTDSQNLNKKCCPGGYTCGSNYNTPCLLIHTNSSDSDKEVFTNPQYISKPAVFAGCNDASSLSPAAIGGIVAVGVITFCLLFGLVLWWIRRRLYRDPARRQYGRTEVAVEIPTTTTVRRRRGEQEVSGMGMGVSGGTGITITREFKVEEKKGDAEEGEELERMRGSVDSTTRIVPGDGTKAPGSSGSGSAESGGSRGPPPEGTLWVSGERRGGNEDATALMSERH</sequence>
<feature type="compositionally biased region" description="Low complexity" evidence="1">
    <location>
        <begin position="252"/>
        <end position="264"/>
    </location>
</feature>
<gene>
    <name evidence="3" type="ORF">L873DRAFT_1843578</name>
</gene>
<feature type="compositionally biased region" description="Basic and acidic residues" evidence="1">
    <location>
        <begin position="214"/>
        <end position="236"/>
    </location>
</feature>
<dbReference type="AlphaFoldDB" id="A0A3N4JMJ8"/>
<evidence type="ECO:0000256" key="2">
    <source>
        <dbReference type="SAM" id="Phobius"/>
    </source>
</evidence>
<keyword evidence="4" id="KW-1185">Reference proteome</keyword>
<accession>A0A3N4JMJ8</accession>
<feature type="compositionally biased region" description="Gly residues" evidence="1">
    <location>
        <begin position="200"/>
        <end position="209"/>
    </location>
</feature>
<name>A0A3N4JMJ8_9PEZI</name>
<dbReference type="EMBL" id="ML120387">
    <property type="protein sequence ID" value="RPA99469.1"/>
    <property type="molecule type" value="Genomic_DNA"/>
</dbReference>
<dbReference type="Proteomes" id="UP000276215">
    <property type="component" value="Unassembled WGS sequence"/>
</dbReference>
<evidence type="ECO:0000313" key="4">
    <source>
        <dbReference type="Proteomes" id="UP000276215"/>
    </source>
</evidence>
<reference evidence="3 4" key="1">
    <citation type="journal article" date="2018" name="Nat. Ecol. Evol.">
        <title>Pezizomycetes genomes reveal the molecular basis of ectomycorrhizal truffle lifestyle.</title>
        <authorList>
            <person name="Murat C."/>
            <person name="Payen T."/>
            <person name="Noel B."/>
            <person name="Kuo A."/>
            <person name="Morin E."/>
            <person name="Chen J."/>
            <person name="Kohler A."/>
            <person name="Krizsan K."/>
            <person name="Balestrini R."/>
            <person name="Da Silva C."/>
            <person name="Montanini B."/>
            <person name="Hainaut M."/>
            <person name="Levati E."/>
            <person name="Barry K.W."/>
            <person name="Belfiori B."/>
            <person name="Cichocki N."/>
            <person name="Clum A."/>
            <person name="Dockter R.B."/>
            <person name="Fauchery L."/>
            <person name="Guy J."/>
            <person name="Iotti M."/>
            <person name="Le Tacon F."/>
            <person name="Lindquist E.A."/>
            <person name="Lipzen A."/>
            <person name="Malagnac F."/>
            <person name="Mello A."/>
            <person name="Molinier V."/>
            <person name="Miyauchi S."/>
            <person name="Poulain J."/>
            <person name="Riccioni C."/>
            <person name="Rubini A."/>
            <person name="Sitrit Y."/>
            <person name="Splivallo R."/>
            <person name="Traeger S."/>
            <person name="Wang M."/>
            <person name="Zifcakova L."/>
            <person name="Wipf D."/>
            <person name="Zambonelli A."/>
            <person name="Paolocci F."/>
            <person name="Nowrousian M."/>
            <person name="Ottonello S."/>
            <person name="Baldrian P."/>
            <person name="Spatafora J.W."/>
            <person name="Henrissat B."/>
            <person name="Nagy L.G."/>
            <person name="Aury J.M."/>
            <person name="Wincker P."/>
            <person name="Grigoriev I.V."/>
            <person name="Bonfante P."/>
            <person name="Martin F.M."/>
        </authorList>
    </citation>
    <scope>NUCLEOTIDE SEQUENCE [LARGE SCALE GENOMIC DNA]</scope>
    <source>
        <strain evidence="3 4">120613-1</strain>
    </source>
</reference>
<proteinExistence type="predicted"/>
<keyword evidence="2" id="KW-0812">Transmembrane</keyword>
<keyword evidence="2" id="KW-0472">Membrane</keyword>
<feature type="region of interest" description="Disordered" evidence="1">
    <location>
        <begin position="187"/>
        <end position="296"/>
    </location>
</feature>
<keyword evidence="2" id="KW-1133">Transmembrane helix</keyword>
<evidence type="ECO:0000256" key="1">
    <source>
        <dbReference type="SAM" id="MobiDB-lite"/>
    </source>
</evidence>
<organism evidence="3 4">
    <name type="scientific">Choiromyces venosus 120613-1</name>
    <dbReference type="NCBI Taxonomy" id="1336337"/>
    <lineage>
        <taxon>Eukaryota</taxon>
        <taxon>Fungi</taxon>
        <taxon>Dikarya</taxon>
        <taxon>Ascomycota</taxon>
        <taxon>Pezizomycotina</taxon>
        <taxon>Pezizomycetes</taxon>
        <taxon>Pezizales</taxon>
        <taxon>Tuberaceae</taxon>
        <taxon>Choiromyces</taxon>
    </lineage>
</organism>
<evidence type="ECO:0000313" key="3">
    <source>
        <dbReference type="EMBL" id="RPA99469.1"/>
    </source>
</evidence>
<feature type="transmembrane region" description="Helical" evidence="2">
    <location>
        <begin position="137"/>
        <end position="160"/>
    </location>
</feature>
<protein>
    <submittedName>
        <fullName evidence="3">Uncharacterized protein</fullName>
    </submittedName>
</protein>